<proteinExistence type="predicted"/>
<evidence type="ECO:0000313" key="3">
    <source>
        <dbReference type="Proteomes" id="UP000245021"/>
    </source>
</evidence>
<dbReference type="InterPro" id="IPR024529">
    <property type="entry name" value="ECF_trnsprt_substrate-spec"/>
</dbReference>
<dbReference type="Gene3D" id="1.10.1760.20">
    <property type="match status" value="1"/>
</dbReference>
<dbReference type="OrthoDB" id="2243574at2"/>
<comment type="caution">
    <text evidence="2">The sequence shown here is derived from an EMBL/GenBank/DDBJ whole genome shotgun (WGS) entry which is preliminary data.</text>
</comment>
<sequence>MKKYFTRPSVRDLVLIAVLIGISVILRSLTIGTSFWKLSPGFLADSLIGWIAGPFWAGLGLAAGDVFGVLFRGAVSSPGMTVTAFIVGWLYGWAFYRRRLDRRSWRDWLFVLMIVSIIMLLQTLILNSFWLSLMYNTPFKVLLLSRLPLLIQIPIRTILIMVFLPEIMKIKKLAY</sequence>
<dbReference type="Pfam" id="PF12822">
    <property type="entry name" value="ECF_trnsprt"/>
    <property type="match status" value="1"/>
</dbReference>
<keyword evidence="3" id="KW-1185">Reference proteome</keyword>
<dbReference type="NCBIfam" id="TIGR04518">
    <property type="entry name" value="ECF_S_folT_fam"/>
    <property type="match status" value="1"/>
</dbReference>
<evidence type="ECO:0000313" key="2">
    <source>
        <dbReference type="EMBL" id="GBG96089.1"/>
    </source>
</evidence>
<keyword evidence="1" id="KW-0812">Transmembrane</keyword>
<dbReference type="RefSeq" id="WP_109245074.1">
    <property type="nucleotide sequence ID" value="NZ_BFFO01000001.1"/>
</dbReference>
<reference evidence="2 3" key="1">
    <citation type="journal article" date="2018" name="Genome Announc.">
        <title>Draft Genome Sequence of Lactococcus sp. Strain NtB2 (JCM 32569), Isolated from the Gut of the Higher Termite Nasutitermes takasagoensis.</title>
        <authorList>
            <person name="Noda S."/>
            <person name="Aihara C."/>
            <person name="Yuki M."/>
            <person name="Ohkuma M."/>
        </authorList>
    </citation>
    <scope>NUCLEOTIDE SEQUENCE [LARGE SCALE GENOMIC DNA]</scope>
    <source>
        <strain evidence="2 3">NtB2</strain>
    </source>
</reference>
<feature type="transmembrane region" description="Helical" evidence="1">
    <location>
        <begin position="108"/>
        <end position="131"/>
    </location>
</feature>
<gene>
    <name evidence="2" type="ORF">NtB2_00193</name>
</gene>
<accession>A0A2R5HDE5</accession>
<keyword evidence="1" id="KW-1133">Transmembrane helix</keyword>
<dbReference type="EMBL" id="BFFO01000001">
    <property type="protein sequence ID" value="GBG96089.1"/>
    <property type="molecule type" value="Genomic_DNA"/>
</dbReference>
<evidence type="ECO:0000256" key="1">
    <source>
        <dbReference type="SAM" id="Phobius"/>
    </source>
</evidence>
<evidence type="ECO:0008006" key="4">
    <source>
        <dbReference type="Google" id="ProtNLM"/>
    </source>
</evidence>
<feature type="transmembrane region" description="Helical" evidence="1">
    <location>
        <begin position="13"/>
        <end position="35"/>
    </location>
</feature>
<protein>
    <recommendedName>
        <fullName evidence="4">Folate family ECF transporter S component</fullName>
    </recommendedName>
</protein>
<feature type="transmembrane region" description="Helical" evidence="1">
    <location>
        <begin position="77"/>
        <end position="96"/>
    </location>
</feature>
<organism evidence="2 3">
    <name type="scientific">Lactococcus termiticola</name>
    <dbReference type="NCBI Taxonomy" id="2169526"/>
    <lineage>
        <taxon>Bacteria</taxon>
        <taxon>Bacillati</taxon>
        <taxon>Bacillota</taxon>
        <taxon>Bacilli</taxon>
        <taxon>Lactobacillales</taxon>
        <taxon>Streptococcaceae</taxon>
        <taxon>Lactococcus</taxon>
    </lineage>
</organism>
<name>A0A2R5HDE5_9LACT</name>
<dbReference type="Proteomes" id="UP000245021">
    <property type="component" value="Unassembled WGS sequence"/>
</dbReference>
<dbReference type="AlphaFoldDB" id="A0A2R5HDE5"/>
<feature type="transmembrane region" description="Helical" evidence="1">
    <location>
        <begin position="143"/>
        <end position="164"/>
    </location>
</feature>
<dbReference type="InterPro" id="IPR030949">
    <property type="entry name" value="ECF_S_folate_fam"/>
</dbReference>
<keyword evidence="1" id="KW-0472">Membrane</keyword>